<organism evidence="1 2">
    <name type="scientific">Alteromonas macleodii (strain English Channel 673)</name>
    <dbReference type="NCBI Taxonomy" id="1004788"/>
    <lineage>
        <taxon>Bacteria</taxon>
        <taxon>Pseudomonadati</taxon>
        <taxon>Pseudomonadota</taxon>
        <taxon>Gammaproteobacteria</taxon>
        <taxon>Alteromonadales</taxon>
        <taxon>Alteromonadaceae</taxon>
        <taxon>Alteromonas/Salinimonas group</taxon>
        <taxon>Alteromonas</taxon>
    </lineage>
</organism>
<dbReference type="Gene3D" id="2.60.40.420">
    <property type="entry name" value="Cupredoxins - blue copper proteins"/>
    <property type="match status" value="1"/>
</dbReference>
<dbReference type="RefSeq" id="WP_014977599.1">
    <property type="nucleotide sequence ID" value="NC_018678.1"/>
</dbReference>
<dbReference type="SUPFAM" id="SSF49503">
    <property type="entry name" value="Cupredoxins"/>
    <property type="match status" value="1"/>
</dbReference>
<dbReference type="KEGG" id="amg:AMEC673_17515"/>
<sequence>MQKNNTLLIKSMSFALSIFFTSHRRASTFNITSFITGTFTSSAILLAGATLSWAHAADTSLSATPTISIYVSDANGEPVKDMVLTLTPNFTLASTPQREEEPAIMNQIDKQFAPHVLVVQSGTDISFPNADNLFHHVYSFSPTKQFELKLYKEFTAEPLRFEQAGIVDIGCNIHDWMLGYIVVTDSPFFAKTNEEGLMNVSLPVGEYSVMTWHPQQPDVKLFNSATLHITNSQEYKFVLDAVFSDDDFDEGFGDY</sequence>
<gene>
    <name evidence="1" type="ordered locus">AMEC673_17515</name>
</gene>
<evidence type="ECO:0000313" key="2">
    <source>
        <dbReference type="Proteomes" id="UP000006296"/>
    </source>
</evidence>
<dbReference type="CDD" id="cd04221">
    <property type="entry name" value="MauL"/>
    <property type="match status" value="1"/>
</dbReference>
<dbReference type="InterPro" id="IPR008972">
    <property type="entry name" value="Cupredoxin"/>
</dbReference>
<accession>A0AB33A353</accession>
<reference evidence="2" key="1">
    <citation type="journal article" date="2012" name="Sci. Rep.">
        <title>Genomes of surface isolates of Alteromonas macleodii: the life of a widespread marine opportunistic copiotroph.</title>
        <authorList>
            <person name="Lopez-Perez M."/>
            <person name="Gonzaga A."/>
            <person name="Martin-Cuadrado A.B."/>
            <person name="Onyshchenko O."/>
            <person name="Ghavidel A."/>
            <person name="Ghai R."/>
            <person name="Rodriguez-Valera F."/>
        </authorList>
    </citation>
    <scope>NUCLEOTIDE SEQUENCE [LARGE SCALE GENOMIC DNA]</scope>
    <source>
        <strain evidence="2">English Channel 673</strain>
    </source>
</reference>
<name>A0AB33A353_ALTME</name>
<proteinExistence type="predicted"/>
<dbReference type="AlphaFoldDB" id="A0AB33A353"/>
<protein>
    <submittedName>
        <fullName evidence="1">Secreted protein</fullName>
    </submittedName>
</protein>
<dbReference type="Proteomes" id="UP000006296">
    <property type="component" value="Chromosome"/>
</dbReference>
<evidence type="ECO:0000313" key="1">
    <source>
        <dbReference type="EMBL" id="AFT76181.1"/>
    </source>
</evidence>
<dbReference type="EMBL" id="CP003844">
    <property type="protein sequence ID" value="AFT76181.1"/>
    <property type="molecule type" value="Genomic_DNA"/>
</dbReference>
<dbReference type="InterPro" id="IPR034242">
    <property type="entry name" value="MauL"/>
</dbReference>